<dbReference type="PANTHER" id="PTHR35040:SF9">
    <property type="entry name" value="4-LIKE CELL SURFACE PROTEIN, PUTATIVE (AFU_ORTHOLOGUE AFUA_4G14080)-RELATED"/>
    <property type="match status" value="1"/>
</dbReference>
<evidence type="ECO:0000313" key="1">
    <source>
        <dbReference type="EMBL" id="OEJ27208.1"/>
    </source>
</evidence>
<evidence type="ECO:0000313" key="2">
    <source>
        <dbReference type="Proteomes" id="UP000095759"/>
    </source>
</evidence>
<dbReference type="EMBL" id="MEHJ01000001">
    <property type="protein sequence ID" value="OEJ27208.1"/>
    <property type="molecule type" value="Genomic_DNA"/>
</dbReference>
<accession>A0A1E5PCE4</accession>
<proteinExistence type="predicted"/>
<protein>
    <submittedName>
        <fullName evidence="1">Uncharacterized protein</fullName>
    </submittedName>
</protein>
<reference evidence="1 2" key="1">
    <citation type="submission" date="2016-08" db="EMBL/GenBank/DDBJ databases">
        <title>Complete genome sequence of Streptomyces agglomeratus strain 6-3-2, a novel anti-MRSA actinomycete isolated from Wuli of Tebit, China.</title>
        <authorList>
            <person name="Chen X."/>
        </authorList>
    </citation>
    <scope>NUCLEOTIDE SEQUENCE [LARGE SCALE GENOMIC DNA]</scope>
    <source>
        <strain evidence="1 2">6-3-2</strain>
    </source>
</reference>
<dbReference type="Proteomes" id="UP000095759">
    <property type="component" value="Unassembled WGS sequence"/>
</dbReference>
<sequence>MKNLLVPFYEHPAGRPDAWDAVVRAAPRLYGVVLNPDSGPGAAPDPAFAAVSTRLRGAGVRVLGYADTDYARRPHAAVVRDLLRHRDWYGADGAFLDRVTSGADALAHYRRLAAGARVAGAAALVLNHGVHPDPGYLELADLLVTFEGTWDTYQCAPGPPPWTAAHPPGRFCHLVYAAPPGAAFTAGVGCAVPGGTPHPWGTLPHALEAVR</sequence>
<dbReference type="OrthoDB" id="508445at2"/>
<name>A0A1E5PCE4_9ACTN</name>
<keyword evidence="2" id="KW-1185">Reference proteome</keyword>
<comment type="caution">
    <text evidence="1">The sequence shown here is derived from an EMBL/GenBank/DDBJ whole genome shotgun (WGS) entry which is preliminary data.</text>
</comment>
<dbReference type="RefSeq" id="WP_069929075.1">
    <property type="nucleotide sequence ID" value="NZ_MEHI01000001.1"/>
</dbReference>
<dbReference type="InterPro" id="IPR021986">
    <property type="entry name" value="Spherulin4"/>
</dbReference>
<organism evidence="1 2">
    <name type="scientific">Streptomyces agglomeratus</name>
    <dbReference type="NCBI Taxonomy" id="285458"/>
    <lineage>
        <taxon>Bacteria</taxon>
        <taxon>Bacillati</taxon>
        <taxon>Actinomycetota</taxon>
        <taxon>Actinomycetes</taxon>
        <taxon>Kitasatosporales</taxon>
        <taxon>Streptomycetaceae</taxon>
        <taxon>Streptomyces</taxon>
    </lineage>
</organism>
<dbReference type="PANTHER" id="PTHR35040">
    <property type="match status" value="1"/>
</dbReference>
<dbReference type="STRING" id="285458.BGM19_12155"/>
<gene>
    <name evidence="1" type="ORF">AS594_24770</name>
</gene>
<dbReference type="AlphaFoldDB" id="A0A1E5PCE4"/>
<dbReference type="Pfam" id="PF12138">
    <property type="entry name" value="Spherulin4"/>
    <property type="match status" value="1"/>
</dbReference>